<evidence type="ECO:0000313" key="4">
    <source>
        <dbReference type="EMBL" id="MBC3935598.1"/>
    </source>
</evidence>
<keyword evidence="1" id="KW-0812">Transmembrane</keyword>
<dbReference type="Gene3D" id="6.10.340.10">
    <property type="match status" value="1"/>
</dbReference>
<keyword evidence="1" id="KW-0472">Membrane</keyword>
<dbReference type="SUPFAM" id="SSF55785">
    <property type="entry name" value="PYP-like sensor domain (PAS domain)"/>
    <property type="match status" value="1"/>
</dbReference>
<proteinExistence type="predicted"/>
<dbReference type="InterPro" id="IPR003660">
    <property type="entry name" value="HAMP_dom"/>
</dbReference>
<dbReference type="InterPro" id="IPR000014">
    <property type="entry name" value="PAS"/>
</dbReference>
<evidence type="ECO:0000259" key="3">
    <source>
        <dbReference type="PROSITE" id="PS50887"/>
    </source>
</evidence>
<comment type="caution">
    <text evidence="4">The sequence shown here is derived from an EMBL/GenBank/DDBJ whole genome shotgun (WGS) entry which is preliminary data.</text>
</comment>
<evidence type="ECO:0000259" key="2">
    <source>
        <dbReference type="PROSITE" id="PS50885"/>
    </source>
</evidence>
<dbReference type="Gene3D" id="3.30.70.270">
    <property type="match status" value="1"/>
</dbReference>
<feature type="domain" description="HAMP" evidence="2">
    <location>
        <begin position="181"/>
        <end position="235"/>
    </location>
</feature>
<organism evidence="4 5">
    <name type="scientific">Undibacterium rugosum</name>
    <dbReference type="NCBI Taxonomy" id="2762291"/>
    <lineage>
        <taxon>Bacteria</taxon>
        <taxon>Pseudomonadati</taxon>
        <taxon>Pseudomonadota</taxon>
        <taxon>Betaproteobacteria</taxon>
        <taxon>Burkholderiales</taxon>
        <taxon>Oxalobacteraceae</taxon>
        <taxon>Undibacterium</taxon>
    </lineage>
</organism>
<evidence type="ECO:0000256" key="1">
    <source>
        <dbReference type="SAM" id="Phobius"/>
    </source>
</evidence>
<dbReference type="GO" id="GO:0016020">
    <property type="term" value="C:membrane"/>
    <property type="evidence" value="ECO:0007669"/>
    <property type="project" value="InterPro"/>
</dbReference>
<feature type="transmembrane region" description="Helical" evidence="1">
    <location>
        <begin position="16"/>
        <end position="36"/>
    </location>
</feature>
<accession>A0A923KZ82</accession>
<evidence type="ECO:0000313" key="5">
    <source>
        <dbReference type="Proteomes" id="UP000612361"/>
    </source>
</evidence>
<dbReference type="Pfam" id="PF13188">
    <property type="entry name" value="PAS_8"/>
    <property type="match status" value="1"/>
</dbReference>
<dbReference type="GO" id="GO:0003824">
    <property type="term" value="F:catalytic activity"/>
    <property type="evidence" value="ECO:0007669"/>
    <property type="project" value="UniProtKB-ARBA"/>
</dbReference>
<dbReference type="SUPFAM" id="SSF55073">
    <property type="entry name" value="Nucleotide cyclase"/>
    <property type="match status" value="1"/>
</dbReference>
<keyword evidence="1" id="KW-1133">Transmembrane helix</keyword>
<dbReference type="PROSITE" id="PS50885">
    <property type="entry name" value="HAMP"/>
    <property type="match status" value="1"/>
</dbReference>
<dbReference type="InterPro" id="IPR029787">
    <property type="entry name" value="Nucleotide_cyclase"/>
</dbReference>
<dbReference type="Gene3D" id="3.30.450.20">
    <property type="entry name" value="PAS domain"/>
    <property type="match status" value="1"/>
</dbReference>
<dbReference type="PANTHER" id="PTHR46663:SF4">
    <property type="entry name" value="DIGUANYLATE CYCLASE DGCT-RELATED"/>
    <property type="match status" value="1"/>
</dbReference>
<reference evidence="4" key="1">
    <citation type="submission" date="2020-08" db="EMBL/GenBank/DDBJ databases">
        <title>Novel species isolated from subtropical streams in China.</title>
        <authorList>
            <person name="Lu H."/>
        </authorList>
    </citation>
    <scope>NUCLEOTIDE SEQUENCE</scope>
    <source>
        <strain evidence="4">CY7W</strain>
    </source>
</reference>
<dbReference type="SMART" id="SM00267">
    <property type="entry name" value="GGDEF"/>
    <property type="match status" value="1"/>
</dbReference>
<dbReference type="InterPro" id="IPR000160">
    <property type="entry name" value="GGDEF_dom"/>
</dbReference>
<dbReference type="PANTHER" id="PTHR46663">
    <property type="entry name" value="DIGUANYLATE CYCLASE DGCT-RELATED"/>
    <property type="match status" value="1"/>
</dbReference>
<dbReference type="InterPro" id="IPR043128">
    <property type="entry name" value="Rev_trsase/Diguanyl_cyclase"/>
</dbReference>
<dbReference type="AlphaFoldDB" id="A0A923KZ82"/>
<dbReference type="RefSeq" id="WP_186881164.1">
    <property type="nucleotide sequence ID" value="NZ_JACOGG010000008.1"/>
</dbReference>
<dbReference type="FunFam" id="3.30.70.270:FF:000001">
    <property type="entry name" value="Diguanylate cyclase domain protein"/>
    <property type="match status" value="1"/>
</dbReference>
<dbReference type="InterPro" id="IPR035965">
    <property type="entry name" value="PAS-like_dom_sf"/>
</dbReference>
<name>A0A923KZ82_9BURK</name>
<dbReference type="Pfam" id="PF00990">
    <property type="entry name" value="GGDEF"/>
    <property type="match status" value="1"/>
</dbReference>
<gene>
    <name evidence="4" type="ORF">H8K47_09505</name>
</gene>
<dbReference type="EMBL" id="JACOGG010000008">
    <property type="protein sequence ID" value="MBC3935598.1"/>
    <property type="molecule type" value="Genomic_DNA"/>
</dbReference>
<keyword evidence="5" id="KW-1185">Reference proteome</keyword>
<dbReference type="PROSITE" id="PS50887">
    <property type="entry name" value="GGDEF"/>
    <property type="match status" value="1"/>
</dbReference>
<protein>
    <submittedName>
        <fullName evidence="4">Diguanylate cyclase</fullName>
    </submittedName>
</protein>
<feature type="transmembrane region" description="Helical" evidence="1">
    <location>
        <begin position="159"/>
        <end position="183"/>
    </location>
</feature>
<dbReference type="NCBIfam" id="TIGR00254">
    <property type="entry name" value="GGDEF"/>
    <property type="match status" value="1"/>
</dbReference>
<sequence>MRELFRTSIVFRSTSIVLGITLLIGGLFSTVSYLYFLRAEQKQAVQIMHDLLNSVENTAQIACYLSDANLAKELVQGLSKNHDIRQIVIYQKEHVLASFRRDPNGNPSPIDKILSATGTSNGIQRNIHSPFNASEQVCTVAMETDQLAIRAQSSEKASFIAYLLLLQAIAIALIVATLILVLITRPIMSISSRLHRLRPEKGELLQSPSYHGSDELGTLVSDVNQLIGNLVSTLDEERHLRIQHALGERKYQTLFDNAETGIFQINPEGQLLSCNQALLRMLSINSITEHDTVLLQALEGQELRLHLMIDQTTQTAQAASEDFLIETGQGLRQKKWVHLVIHSAENGVLQGLMNDITERKLNEEQANRLAVTDHLTNIHNRLGFEREMSRLAKENARHAGCDFFLLLIDLDKFKEVNDSYGHAAGDKVLMHFSAILSATLRKTDFIARLGGDEFVVLLRGVSELGTAQRIADKIIQLTRQPISISDREQVVIGASIGISFTRNQEFAPASLIERADEALYTVKKSGRNNHHFSPS</sequence>
<dbReference type="GO" id="GO:0007165">
    <property type="term" value="P:signal transduction"/>
    <property type="evidence" value="ECO:0007669"/>
    <property type="project" value="InterPro"/>
</dbReference>
<dbReference type="CDD" id="cd01949">
    <property type="entry name" value="GGDEF"/>
    <property type="match status" value="1"/>
</dbReference>
<feature type="domain" description="GGDEF" evidence="3">
    <location>
        <begin position="401"/>
        <end position="535"/>
    </location>
</feature>
<dbReference type="Proteomes" id="UP000612361">
    <property type="component" value="Unassembled WGS sequence"/>
</dbReference>
<dbReference type="InterPro" id="IPR052163">
    <property type="entry name" value="DGC-Regulatory_Protein"/>
</dbReference>